<organism evidence="1 2">
    <name type="scientific">Trinickia terrae</name>
    <dbReference type="NCBI Taxonomy" id="2571161"/>
    <lineage>
        <taxon>Bacteria</taxon>
        <taxon>Pseudomonadati</taxon>
        <taxon>Pseudomonadota</taxon>
        <taxon>Betaproteobacteria</taxon>
        <taxon>Burkholderiales</taxon>
        <taxon>Burkholderiaceae</taxon>
        <taxon>Trinickia</taxon>
    </lineage>
</organism>
<gene>
    <name evidence="1" type="ORF">FAZ69_02350</name>
</gene>
<reference evidence="1 2" key="1">
    <citation type="submission" date="2019-04" db="EMBL/GenBank/DDBJ databases">
        <title>Trinickia sp. 7GSK02, isolated from subtropical forest soil.</title>
        <authorList>
            <person name="Gao Z.-H."/>
            <person name="Qiu L.-H."/>
        </authorList>
    </citation>
    <scope>NUCLEOTIDE SEQUENCE [LARGE SCALE GENOMIC DNA]</scope>
    <source>
        <strain evidence="1 2">7GSK02</strain>
    </source>
</reference>
<dbReference type="RefSeq" id="WP_136892319.1">
    <property type="nucleotide sequence ID" value="NZ_SWJE01000001.1"/>
</dbReference>
<accession>A0A4U1IFL3</accession>
<dbReference type="Proteomes" id="UP000305539">
    <property type="component" value="Unassembled WGS sequence"/>
</dbReference>
<proteinExistence type="predicted"/>
<name>A0A4U1IFL3_9BURK</name>
<sequence>MVKHAKPFDYIELNKIMVSVPLTVASDGSASSIYRVCSLDMAFEVNAKDKDKFKNITPLVRSIAVQALSVHTYDKIRNVPLDELQNDVSTRMLSIADSWHIDRPFNAAIITQLLCE</sequence>
<evidence type="ECO:0000313" key="1">
    <source>
        <dbReference type="EMBL" id="TKC92536.1"/>
    </source>
</evidence>
<evidence type="ECO:0000313" key="2">
    <source>
        <dbReference type="Proteomes" id="UP000305539"/>
    </source>
</evidence>
<protein>
    <submittedName>
        <fullName evidence="1">Uncharacterized protein</fullName>
    </submittedName>
</protein>
<comment type="caution">
    <text evidence="1">The sequence shown here is derived from an EMBL/GenBank/DDBJ whole genome shotgun (WGS) entry which is preliminary data.</text>
</comment>
<keyword evidence="2" id="KW-1185">Reference proteome</keyword>
<dbReference type="EMBL" id="SWJE01000001">
    <property type="protein sequence ID" value="TKC92536.1"/>
    <property type="molecule type" value="Genomic_DNA"/>
</dbReference>
<dbReference type="AlphaFoldDB" id="A0A4U1IFL3"/>